<protein>
    <submittedName>
        <fullName evidence="1">Uncharacterized protein</fullName>
    </submittedName>
</protein>
<comment type="caution">
    <text evidence="1">The sequence shown here is derived from an EMBL/GenBank/DDBJ whole genome shotgun (WGS) entry which is preliminary data.</text>
</comment>
<sequence>MPMGGAFARLSQRCLCGSPALRRAPARYVKALRSGPSPGKATCRRLLLLLAQTARSDEKALIPCFTLTRA</sequence>
<evidence type="ECO:0000313" key="1">
    <source>
        <dbReference type="EMBL" id="GJE92220.1"/>
    </source>
</evidence>
<name>A0A9P3GED1_9APHY</name>
<accession>A0A9P3GED1</accession>
<organism evidence="1 2">
    <name type="scientific">Phanerochaete sordida</name>
    <dbReference type="NCBI Taxonomy" id="48140"/>
    <lineage>
        <taxon>Eukaryota</taxon>
        <taxon>Fungi</taxon>
        <taxon>Dikarya</taxon>
        <taxon>Basidiomycota</taxon>
        <taxon>Agaricomycotina</taxon>
        <taxon>Agaricomycetes</taxon>
        <taxon>Polyporales</taxon>
        <taxon>Phanerochaetaceae</taxon>
        <taxon>Phanerochaete</taxon>
    </lineage>
</organism>
<keyword evidence="2" id="KW-1185">Reference proteome</keyword>
<dbReference type="EMBL" id="BPQB01000025">
    <property type="protein sequence ID" value="GJE92220.1"/>
    <property type="molecule type" value="Genomic_DNA"/>
</dbReference>
<dbReference type="Proteomes" id="UP000703269">
    <property type="component" value="Unassembled WGS sequence"/>
</dbReference>
<gene>
    <name evidence="1" type="ORF">PsYK624_083730</name>
</gene>
<evidence type="ECO:0000313" key="2">
    <source>
        <dbReference type="Proteomes" id="UP000703269"/>
    </source>
</evidence>
<reference evidence="1 2" key="1">
    <citation type="submission" date="2021-08" db="EMBL/GenBank/DDBJ databases">
        <title>Draft Genome Sequence of Phanerochaete sordida strain YK-624.</title>
        <authorList>
            <person name="Mori T."/>
            <person name="Dohra H."/>
            <person name="Suzuki T."/>
            <person name="Kawagishi H."/>
            <person name="Hirai H."/>
        </authorList>
    </citation>
    <scope>NUCLEOTIDE SEQUENCE [LARGE SCALE GENOMIC DNA]</scope>
    <source>
        <strain evidence="1 2">YK-624</strain>
    </source>
</reference>
<proteinExistence type="predicted"/>
<dbReference type="AlphaFoldDB" id="A0A9P3GED1"/>